<feature type="transmembrane region" description="Helical" evidence="10">
    <location>
        <begin position="12"/>
        <end position="37"/>
    </location>
</feature>
<name>A0ABY3WYD0_9GAMM</name>
<comment type="function">
    <text evidence="1 11">Part of the binding-protein-dependent transport system for molybdenum; probably responsible for the translocation of the substrate across the membrane.</text>
</comment>
<gene>
    <name evidence="13" type="primary">modB</name>
    <name evidence="13" type="ORF">MMG00_07300</name>
</gene>
<evidence type="ECO:0000256" key="8">
    <source>
        <dbReference type="ARBA" id="ARBA00022989"/>
    </source>
</evidence>
<evidence type="ECO:0000256" key="3">
    <source>
        <dbReference type="ARBA" id="ARBA00007069"/>
    </source>
</evidence>
<evidence type="ECO:0000256" key="4">
    <source>
        <dbReference type="ARBA" id="ARBA00022448"/>
    </source>
</evidence>
<evidence type="ECO:0000256" key="5">
    <source>
        <dbReference type="ARBA" id="ARBA00022475"/>
    </source>
</evidence>
<dbReference type="Pfam" id="PF00528">
    <property type="entry name" value="BPD_transp_1"/>
    <property type="match status" value="1"/>
</dbReference>
<keyword evidence="14" id="KW-1185">Reference proteome</keyword>
<dbReference type="EMBL" id="CP093379">
    <property type="protein sequence ID" value="UNM95045.1"/>
    <property type="molecule type" value="Genomic_DNA"/>
</dbReference>
<feature type="transmembrane region" description="Helical" evidence="10">
    <location>
        <begin position="90"/>
        <end position="108"/>
    </location>
</feature>
<keyword evidence="11" id="KW-0997">Cell inner membrane</keyword>
<keyword evidence="8 10" id="KW-1133">Transmembrane helix</keyword>
<dbReference type="NCBIfam" id="NF006939">
    <property type="entry name" value="PRK09421.1"/>
    <property type="match status" value="1"/>
</dbReference>
<dbReference type="InterPro" id="IPR011867">
    <property type="entry name" value="ModB_ABC"/>
</dbReference>
<evidence type="ECO:0000256" key="9">
    <source>
        <dbReference type="ARBA" id="ARBA00023136"/>
    </source>
</evidence>
<evidence type="ECO:0000313" key="13">
    <source>
        <dbReference type="EMBL" id="UNM95045.1"/>
    </source>
</evidence>
<comment type="subcellular location">
    <subcellularLocation>
        <location evidence="11">Cell inner membrane</location>
        <topology evidence="11">Multi-pass membrane protein</topology>
    </subcellularLocation>
    <subcellularLocation>
        <location evidence="2 10">Cell membrane</location>
        <topology evidence="2 10">Multi-pass membrane protein</topology>
    </subcellularLocation>
</comment>
<dbReference type="InterPro" id="IPR000515">
    <property type="entry name" value="MetI-like"/>
</dbReference>
<keyword evidence="5" id="KW-1003">Cell membrane</keyword>
<dbReference type="PANTHER" id="PTHR30183:SF3">
    <property type="entry name" value="MOLYBDENUM TRANSPORT SYSTEM PERMEASE PROTEIN MODB"/>
    <property type="match status" value="1"/>
</dbReference>
<evidence type="ECO:0000256" key="7">
    <source>
        <dbReference type="ARBA" id="ARBA00022692"/>
    </source>
</evidence>
<sequence length="230" mass="25273">MLLTEYEWSIILLSLKIGGVAVIASLPFGIWFAWLLARKEFRGKTVLDSIINLPLVLPPVVIGYLLLITMGRNGYLGKWIDQILGISFSFNWKGAALASAVVSFPLLVRAIRISFESIDQNLEFAARSLGASRLKMFFTITIPLAMPGIIAGVVLAFARSLGEFGATITFVSNIPGETRTLPLAMYTLIQVPNQEAATMRLCIIAIAISFVALFFSEVLQRAHKKRLGLK</sequence>
<evidence type="ECO:0000256" key="2">
    <source>
        <dbReference type="ARBA" id="ARBA00004651"/>
    </source>
</evidence>
<evidence type="ECO:0000256" key="1">
    <source>
        <dbReference type="ARBA" id="ARBA00002949"/>
    </source>
</evidence>
<feature type="transmembrane region" description="Helical" evidence="10">
    <location>
        <begin position="197"/>
        <end position="216"/>
    </location>
</feature>
<dbReference type="PROSITE" id="PS50928">
    <property type="entry name" value="ABC_TM1"/>
    <property type="match status" value="1"/>
</dbReference>
<evidence type="ECO:0000256" key="10">
    <source>
        <dbReference type="RuleBase" id="RU363032"/>
    </source>
</evidence>
<reference evidence="13 14" key="1">
    <citation type="submission" date="2022-03" db="EMBL/GenBank/DDBJ databases">
        <title>Ignatzschineria rhizosphaerae HR5S32.</title>
        <authorList>
            <person name="Sun J.Q."/>
            <person name="Feng J.Y."/>
        </authorList>
    </citation>
    <scope>NUCLEOTIDE SEQUENCE [LARGE SCALE GENOMIC DNA]</scope>
    <source>
        <strain evidence="13 14">HR5S32</strain>
    </source>
</reference>
<feature type="domain" description="ABC transmembrane type-1" evidence="12">
    <location>
        <begin position="11"/>
        <end position="212"/>
    </location>
</feature>
<proteinExistence type="inferred from homology"/>
<accession>A0ABY3WYD0</accession>
<feature type="transmembrane region" description="Helical" evidence="10">
    <location>
        <begin position="49"/>
        <end position="70"/>
    </location>
</feature>
<dbReference type="CDD" id="cd06261">
    <property type="entry name" value="TM_PBP2"/>
    <property type="match status" value="1"/>
</dbReference>
<dbReference type="NCBIfam" id="TIGR02141">
    <property type="entry name" value="modB_ABC"/>
    <property type="match status" value="1"/>
</dbReference>
<keyword evidence="6 11" id="KW-0500">Molybdenum</keyword>
<dbReference type="PANTHER" id="PTHR30183">
    <property type="entry name" value="MOLYBDENUM TRANSPORT SYSTEM PERMEASE PROTEIN MODB"/>
    <property type="match status" value="1"/>
</dbReference>
<dbReference type="SUPFAM" id="SSF161098">
    <property type="entry name" value="MetI-like"/>
    <property type="match status" value="1"/>
</dbReference>
<evidence type="ECO:0000259" key="12">
    <source>
        <dbReference type="PROSITE" id="PS50928"/>
    </source>
</evidence>
<organism evidence="13 14">
    <name type="scientific">Ignatzschineria rhizosphaerae</name>
    <dbReference type="NCBI Taxonomy" id="2923279"/>
    <lineage>
        <taxon>Bacteria</taxon>
        <taxon>Pseudomonadati</taxon>
        <taxon>Pseudomonadota</taxon>
        <taxon>Gammaproteobacteria</taxon>
        <taxon>Cardiobacteriales</taxon>
        <taxon>Ignatzschineriaceae</taxon>
        <taxon>Ignatzschineria</taxon>
    </lineage>
</organism>
<dbReference type="RefSeq" id="WP_242146908.1">
    <property type="nucleotide sequence ID" value="NZ_CP093379.1"/>
</dbReference>
<keyword evidence="9 10" id="KW-0472">Membrane</keyword>
<evidence type="ECO:0000313" key="14">
    <source>
        <dbReference type="Proteomes" id="UP000829542"/>
    </source>
</evidence>
<protein>
    <recommendedName>
        <fullName evidence="11">Molybdenum transport system permease</fullName>
    </recommendedName>
</protein>
<comment type="similarity">
    <text evidence="3 11">Belongs to the binding-protein-dependent transport system permease family. CysTW subfamily.</text>
</comment>
<dbReference type="Gene3D" id="1.10.3720.10">
    <property type="entry name" value="MetI-like"/>
    <property type="match status" value="1"/>
</dbReference>
<evidence type="ECO:0000256" key="6">
    <source>
        <dbReference type="ARBA" id="ARBA00022505"/>
    </source>
</evidence>
<dbReference type="InterPro" id="IPR035906">
    <property type="entry name" value="MetI-like_sf"/>
</dbReference>
<feature type="transmembrane region" description="Helical" evidence="10">
    <location>
        <begin position="137"/>
        <end position="158"/>
    </location>
</feature>
<keyword evidence="4 10" id="KW-0813">Transport</keyword>
<evidence type="ECO:0000256" key="11">
    <source>
        <dbReference type="RuleBase" id="RU365097"/>
    </source>
</evidence>
<keyword evidence="7 10" id="KW-0812">Transmembrane</keyword>
<dbReference type="Proteomes" id="UP000829542">
    <property type="component" value="Chromosome"/>
</dbReference>